<dbReference type="EMBL" id="CP047423">
    <property type="protein sequence ID" value="QPD02616.1"/>
    <property type="molecule type" value="Genomic_DNA"/>
</dbReference>
<dbReference type="AlphaFoldDB" id="A0A7S8FBH2"/>
<dbReference type="InterPro" id="IPR024069">
    <property type="entry name" value="AF2212-like_dom_sf"/>
</dbReference>
<gene>
    <name evidence="1" type="ORF">Nkreftii_000390</name>
</gene>
<sequence>MRQTIKARYHDGVLLPLEPLALADEAEVQVTVDTTASVSADEILRQAAQVYQGLTVDQIAEVETIALDRRQFFREPAA</sequence>
<dbReference type="InterPro" id="IPR008203">
    <property type="entry name" value="AF2212-like"/>
</dbReference>
<proteinExistence type="predicted"/>
<evidence type="ECO:0000313" key="2">
    <source>
        <dbReference type="Proteomes" id="UP000593737"/>
    </source>
</evidence>
<dbReference type="KEGG" id="nkf:Nkreftii_000390"/>
<name>A0A7S8FBH2_9BACT</name>
<dbReference type="SUPFAM" id="SSF141694">
    <property type="entry name" value="AF2212/PG0164-like"/>
    <property type="match status" value="1"/>
</dbReference>
<protein>
    <recommendedName>
        <fullName evidence="3">DUF104 domain-containing protein</fullName>
    </recommendedName>
</protein>
<dbReference type="Pfam" id="PF01954">
    <property type="entry name" value="AF2212-like"/>
    <property type="match status" value="1"/>
</dbReference>
<accession>A0A7S8FBH2</accession>
<reference evidence="1 2" key="1">
    <citation type="journal article" date="2020" name="ISME J.">
        <title>Enrichment and physiological characterization of a novel comammox Nitrospira indicates ammonium inhibition of complete nitrification.</title>
        <authorList>
            <person name="Sakoula D."/>
            <person name="Koch H."/>
            <person name="Frank J."/>
            <person name="Jetten M.S.M."/>
            <person name="van Kessel M.A.H.J."/>
            <person name="Lucker S."/>
        </authorList>
    </citation>
    <scope>NUCLEOTIDE SEQUENCE [LARGE SCALE GENOMIC DNA]</scope>
    <source>
        <strain evidence="1">Comreactor17</strain>
    </source>
</reference>
<organism evidence="1 2">
    <name type="scientific">Candidatus Nitrospira kreftii</name>
    <dbReference type="NCBI Taxonomy" id="2652173"/>
    <lineage>
        <taxon>Bacteria</taxon>
        <taxon>Pseudomonadati</taxon>
        <taxon>Nitrospirota</taxon>
        <taxon>Nitrospiria</taxon>
        <taxon>Nitrospirales</taxon>
        <taxon>Nitrospiraceae</taxon>
        <taxon>Nitrospira</taxon>
    </lineage>
</organism>
<dbReference type="Gene3D" id="4.10.1150.10">
    <property type="entry name" value="AF2212/PG0164-like"/>
    <property type="match status" value="1"/>
</dbReference>
<evidence type="ECO:0000313" key="1">
    <source>
        <dbReference type="EMBL" id="QPD02616.1"/>
    </source>
</evidence>
<evidence type="ECO:0008006" key="3">
    <source>
        <dbReference type="Google" id="ProtNLM"/>
    </source>
</evidence>
<dbReference type="Proteomes" id="UP000593737">
    <property type="component" value="Chromosome"/>
</dbReference>